<dbReference type="Proteomes" id="UP000315295">
    <property type="component" value="Unassembled WGS sequence"/>
</dbReference>
<feature type="repeat" description="PPR" evidence="3">
    <location>
        <begin position="161"/>
        <end position="195"/>
    </location>
</feature>
<dbReference type="PROSITE" id="PS51375">
    <property type="entry name" value="PPR"/>
    <property type="match status" value="1"/>
</dbReference>
<keyword evidence="2" id="KW-0677">Repeat</keyword>
<sequence length="312" mass="34102">MKSVQKPLQILSRASKFTTTPLSFSISSSASESITAPKPTKQPQPEGLTQEDLTQINLLLPRLCLLNHLDTATHLAITALLANPPLESVSLSVLIHSFTSQPDLARPMSLLTRLRHNPPSHPHLTPIATMLIASYFKKNRPREAFKMFSWLVRPGSQCVLDERVCEVLVNGFCRKGMVCEGLKVLRAMLGANIVPGGGVRKWVYRGLLREARIKEAVELNEALGCVRVGANGDESEGVKKLKTFGAANSVLHLAQGLSVHIPFSSSVLKSSRAESIAPLSALEMVLTAWYQHGGRMALRCEEITAFILPKAQ</sequence>
<dbReference type="STRING" id="106549.A0A540MIR2"/>
<evidence type="ECO:0000256" key="3">
    <source>
        <dbReference type="PROSITE-ProRule" id="PRU00708"/>
    </source>
</evidence>
<feature type="compositionally biased region" description="Low complexity" evidence="4">
    <location>
        <begin position="28"/>
        <end position="37"/>
    </location>
</feature>
<evidence type="ECO:0000256" key="4">
    <source>
        <dbReference type="SAM" id="MobiDB-lite"/>
    </source>
</evidence>
<proteinExistence type="inferred from homology"/>
<dbReference type="PANTHER" id="PTHR46128">
    <property type="entry name" value="MITOCHONDRIAL GROUP I INTRON SPLICING FACTOR CCM1"/>
    <property type="match status" value="1"/>
</dbReference>
<evidence type="ECO:0000256" key="2">
    <source>
        <dbReference type="ARBA" id="ARBA00022737"/>
    </source>
</evidence>
<protein>
    <recommendedName>
        <fullName evidence="7">Pentatricopeptide repeat-containing protein</fullName>
    </recommendedName>
</protein>
<dbReference type="PANTHER" id="PTHR46128:SF211">
    <property type="entry name" value="PENTACOTRIPEPTIDE-REPEAT REGION OF PRORP DOMAIN-CONTAINING PROTEIN"/>
    <property type="match status" value="1"/>
</dbReference>
<feature type="region of interest" description="Disordered" evidence="4">
    <location>
        <begin position="28"/>
        <end position="48"/>
    </location>
</feature>
<dbReference type="Gene3D" id="1.25.40.10">
    <property type="entry name" value="Tetratricopeptide repeat domain"/>
    <property type="match status" value="1"/>
</dbReference>
<evidence type="ECO:0000313" key="5">
    <source>
        <dbReference type="EMBL" id="TQD98349.1"/>
    </source>
</evidence>
<evidence type="ECO:0008006" key="7">
    <source>
        <dbReference type="Google" id="ProtNLM"/>
    </source>
</evidence>
<accession>A0A540MIR2</accession>
<keyword evidence="6" id="KW-1185">Reference proteome</keyword>
<comment type="similarity">
    <text evidence="1">Belongs to the PPR family. P subfamily.</text>
</comment>
<gene>
    <name evidence="5" type="ORF">C1H46_015950</name>
</gene>
<name>A0A540MIR2_MALBA</name>
<dbReference type="InterPro" id="IPR011990">
    <property type="entry name" value="TPR-like_helical_dom_sf"/>
</dbReference>
<comment type="caution">
    <text evidence="5">The sequence shown here is derived from an EMBL/GenBank/DDBJ whole genome shotgun (WGS) entry which is preliminary data.</text>
</comment>
<dbReference type="InterPro" id="IPR002885">
    <property type="entry name" value="PPR_rpt"/>
</dbReference>
<dbReference type="InterPro" id="IPR050872">
    <property type="entry name" value="PPR_P_subfamily"/>
</dbReference>
<dbReference type="AlphaFoldDB" id="A0A540MIR2"/>
<reference evidence="5 6" key="1">
    <citation type="journal article" date="2019" name="G3 (Bethesda)">
        <title>Sequencing of a Wild Apple (Malus baccata) Genome Unravels the Differences Between Cultivated and Wild Apple Species Regarding Disease Resistance and Cold Tolerance.</title>
        <authorList>
            <person name="Chen X."/>
        </authorList>
    </citation>
    <scope>NUCLEOTIDE SEQUENCE [LARGE SCALE GENOMIC DNA]</scope>
    <source>
        <strain evidence="6">cv. Shandingzi</strain>
        <tissue evidence="5">Leaves</tissue>
    </source>
</reference>
<evidence type="ECO:0000313" key="6">
    <source>
        <dbReference type="Proteomes" id="UP000315295"/>
    </source>
</evidence>
<evidence type="ECO:0000256" key="1">
    <source>
        <dbReference type="ARBA" id="ARBA00007626"/>
    </source>
</evidence>
<organism evidence="5 6">
    <name type="scientific">Malus baccata</name>
    <name type="common">Siberian crab apple</name>
    <name type="synonym">Pyrus baccata</name>
    <dbReference type="NCBI Taxonomy" id="106549"/>
    <lineage>
        <taxon>Eukaryota</taxon>
        <taxon>Viridiplantae</taxon>
        <taxon>Streptophyta</taxon>
        <taxon>Embryophyta</taxon>
        <taxon>Tracheophyta</taxon>
        <taxon>Spermatophyta</taxon>
        <taxon>Magnoliopsida</taxon>
        <taxon>eudicotyledons</taxon>
        <taxon>Gunneridae</taxon>
        <taxon>Pentapetalae</taxon>
        <taxon>rosids</taxon>
        <taxon>fabids</taxon>
        <taxon>Rosales</taxon>
        <taxon>Rosaceae</taxon>
        <taxon>Amygdaloideae</taxon>
        <taxon>Maleae</taxon>
        <taxon>Malus</taxon>
    </lineage>
</organism>
<dbReference type="EMBL" id="VIEB01000253">
    <property type="protein sequence ID" value="TQD98349.1"/>
    <property type="molecule type" value="Genomic_DNA"/>
</dbReference>